<dbReference type="GO" id="GO:0003824">
    <property type="term" value="F:catalytic activity"/>
    <property type="evidence" value="ECO:0007669"/>
    <property type="project" value="InterPro"/>
</dbReference>
<evidence type="ECO:0000313" key="3">
    <source>
        <dbReference type="RefSeq" id="XP_056841735.1"/>
    </source>
</evidence>
<dbReference type="Gene3D" id="3.60.10.10">
    <property type="entry name" value="Endonuclease/exonuclease/phosphatase"/>
    <property type="match status" value="1"/>
</dbReference>
<feature type="domain" description="Endonuclease/exonuclease/phosphatase" evidence="1">
    <location>
        <begin position="8"/>
        <end position="230"/>
    </location>
</feature>
<dbReference type="AlphaFoldDB" id="A0A9W3BQZ3"/>
<dbReference type="InterPro" id="IPR005135">
    <property type="entry name" value="Endo/exonuclease/phosphatase"/>
</dbReference>
<dbReference type="Pfam" id="PF03372">
    <property type="entry name" value="Exo_endo_phos"/>
    <property type="match status" value="1"/>
</dbReference>
<evidence type="ECO:0000259" key="1">
    <source>
        <dbReference type="Pfam" id="PF03372"/>
    </source>
</evidence>
<dbReference type="KEGG" id="rsz:130494916"/>
<dbReference type="InterPro" id="IPR036691">
    <property type="entry name" value="Endo/exonu/phosph_ase_sf"/>
</dbReference>
<gene>
    <name evidence="3" type="primary">LOC130494916</name>
</gene>
<dbReference type="PANTHER" id="PTHR33710">
    <property type="entry name" value="BNAC02G09200D PROTEIN"/>
    <property type="match status" value="1"/>
</dbReference>
<dbReference type="PANTHER" id="PTHR33710:SF77">
    <property type="entry name" value="DNASE I-LIKE SUPERFAMILY PROTEIN"/>
    <property type="match status" value="1"/>
</dbReference>
<dbReference type="GeneID" id="130494916"/>
<name>A0A9W3BQZ3_RAPSA</name>
<sequence>MSAKLFFWNVRGINEPDKHRPFVSWLQCHKPLFGAILETHVKEPYLKPLLAHLCPGWSFCSNHSADPDGRIIIIWRDTVRVSVVSQSRQCITCLLTIPNSPPFYYSAVYASNLGEERADLWVELINLEATLNLDAHCWFVGGDFNQILHPNEHSGHDGSGPDTQMYQFQDCLLQAGIFDLRYLGPSHTWSNKQPSDPIAKKLDRLLVNSPSISAFPNATATFLPPLISDHAPCILDLAYTLPIAGTKPFKFPNYLTKHPNFVQLMQCAWIQAGTECQTLTQLCWKLKQIKRDLKKINRENFSNIQERVSETYSLLQSVQVLALQSPSEQTFQAERDLHQKWSFLRCIEEIYFRQKSRINWLREGDLNTTYFMRICQVRASYNAIRAFMTPSGIWITDPIEMSIHAVSHFGSVLSPSSLPCSRVYSPPDWFLDLTGFRVSAETAQLMLSVPTQSEIQAMFFRLNPNKAPGPDGLTSGFFKGAWSVVGEETTASILHFFA</sequence>
<organism evidence="2 3">
    <name type="scientific">Raphanus sativus</name>
    <name type="common">Radish</name>
    <name type="synonym">Raphanus raphanistrum var. sativus</name>
    <dbReference type="NCBI Taxonomy" id="3726"/>
    <lineage>
        <taxon>Eukaryota</taxon>
        <taxon>Viridiplantae</taxon>
        <taxon>Streptophyta</taxon>
        <taxon>Embryophyta</taxon>
        <taxon>Tracheophyta</taxon>
        <taxon>Spermatophyta</taxon>
        <taxon>Magnoliopsida</taxon>
        <taxon>eudicotyledons</taxon>
        <taxon>Gunneridae</taxon>
        <taxon>Pentapetalae</taxon>
        <taxon>rosids</taxon>
        <taxon>malvids</taxon>
        <taxon>Brassicales</taxon>
        <taxon>Brassicaceae</taxon>
        <taxon>Brassiceae</taxon>
        <taxon>Raphanus</taxon>
    </lineage>
</organism>
<reference evidence="3" key="2">
    <citation type="submission" date="2025-08" db="UniProtKB">
        <authorList>
            <consortium name="RefSeq"/>
        </authorList>
    </citation>
    <scope>IDENTIFICATION</scope>
    <source>
        <tissue evidence="3">Leaf</tissue>
    </source>
</reference>
<dbReference type="Proteomes" id="UP000504610">
    <property type="component" value="Chromosome 5"/>
</dbReference>
<reference evidence="2" key="1">
    <citation type="journal article" date="2019" name="Database">
        <title>The radish genome database (RadishGD): an integrated information resource for radish genomics.</title>
        <authorList>
            <person name="Yu H.J."/>
            <person name="Baek S."/>
            <person name="Lee Y.J."/>
            <person name="Cho A."/>
            <person name="Mun J.H."/>
        </authorList>
    </citation>
    <scope>NUCLEOTIDE SEQUENCE [LARGE SCALE GENOMIC DNA]</scope>
    <source>
        <strain evidence="2">cv. WK10039</strain>
    </source>
</reference>
<accession>A0A9W3BQZ3</accession>
<dbReference type="RefSeq" id="XP_056841735.1">
    <property type="nucleotide sequence ID" value="XM_056985755.1"/>
</dbReference>
<dbReference type="SUPFAM" id="SSF56219">
    <property type="entry name" value="DNase I-like"/>
    <property type="match status" value="1"/>
</dbReference>
<evidence type="ECO:0000313" key="2">
    <source>
        <dbReference type="Proteomes" id="UP000504610"/>
    </source>
</evidence>
<protein>
    <submittedName>
        <fullName evidence="3">Uncharacterized protein LOC130494916</fullName>
    </submittedName>
</protein>
<proteinExistence type="predicted"/>
<dbReference type="OrthoDB" id="1085116at2759"/>
<keyword evidence="2" id="KW-1185">Reference proteome</keyword>